<proteinExistence type="predicted"/>
<gene>
    <name evidence="1" type="ORF">OJ252_2594</name>
</gene>
<keyword evidence="2" id="KW-1185">Reference proteome</keyword>
<organism evidence="1 2">
    <name type="scientific">Cryptosporidium canis</name>
    <dbReference type="NCBI Taxonomy" id="195482"/>
    <lineage>
        <taxon>Eukaryota</taxon>
        <taxon>Sar</taxon>
        <taxon>Alveolata</taxon>
        <taxon>Apicomplexa</taxon>
        <taxon>Conoidasida</taxon>
        <taxon>Coccidia</taxon>
        <taxon>Eucoccidiorida</taxon>
        <taxon>Eimeriorina</taxon>
        <taxon>Cryptosporidiidae</taxon>
        <taxon>Cryptosporidium</taxon>
    </lineage>
</organism>
<sequence length="108" mass="12061">MANLGSPMGLFGLSGLFRRKTSLLSSLKPHMCISKCLRGGRLGLGRTSKVINGDKIANHAMMQERLWRTLVPEKYLSFNSSSFFLLAALTIGLHQYNLHKEKLKPDSQ</sequence>
<comment type="caution">
    <text evidence="1">The sequence shown here is derived from an EMBL/GenBank/DDBJ whole genome shotgun (WGS) entry which is preliminary data.</text>
</comment>
<evidence type="ECO:0000313" key="1">
    <source>
        <dbReference type="EMBL" id="KAJ1608215.1"/>
    </source>
</evidence>
<dbReference type="Proteomes" id="UP001071777">
    <property type="component" value="Unassembled WGS sequence"/>
</dbReference>
<dbReference type="EMBL" id="JAPCXB010000102">
    <property type="protein sequence ID" value="KAJ1608215.1"/>
    <property type="molecule type" value="Genomic_DNA"/>
</dbReference>
<protein>
    <submittedName>
        <fullName evidence="1">Uncharacterized protein</fullName>
    </submittedName>
</protein>
<evidence type="ECO:0000313" key="2">
    <source>
        <dbReference type="Proteomes" id="UP001071777"/>
    </source>
</evidence>
<reference evidence="1" key="1">
    <citation type="submission" date="2022-10" db="EMBL/GenBank/DDBJ databases">
        <title>Adaptive evolution leads to modifications in subtelomeric GC content in a zoonotic Cryptosporidium species.</title>
        <authorList>
            <person name="Li J."/>
            <person name="Feng Y."/>
            <person name="Xiao L."/>
        </authorList>
    </citation>
    <scope>NUCLEOTIDE SEQUENCE</scope>
    <source>
        <strain evidence="1">25894</strain>
    </source>
</reference>
<name>A0ABQ8P7Q5_9CRYT</name>
<accession>A0ABQ8P7Q5</accession>